<keyword evidence="2" id="KW-0238">DNA-binding</keyword>
<dbReference type="InterPro" id="IPR010982">
    <property type="entry name" value="Lambda_DNA-bd_dom_sf"/>
</dbReference>
<evidence type="ECO:0000256" key="3">
    <source>
        <dbReference type="ARBA" id="ARBA00023163"/>
    </source>
</evidence>
<dbReference type="Gene3D" id="1.10.260.40">
    <property type="entry name" value="lambda repressor-like DNA-binding domains"/>
    <property type="match status" value="1"/>
</dbReference>
<dbReference type="RefSeq" id="WP_114207292.1">
    <property type="nucleotide sequence ID" value="NZ_CP030840.1"/>
</dbReference>
<dbReference type="InterPro" id="IPR028082">
    <property type="entry name" value="Peripla_BP_I"/>
</dbReference>
<dbReference type="CDD" id="cd06267">
    <property type="entry name" value="PBP1_LacI_sugar_binding-like"/>
    <property type="match status" value="1"/>
</dbReference>
<evidence type="ECO:0000313" key="6">
    <source>
        <dbReference type="Proteomes" id="UP000253606"/>
    </source>
</evidence>
<dbReference type="Proteomes" id="UP000253606">
    <property type="component" value="Chromosome"/>
</dbReference>
<dbReference type="PROSITE" id="PS50932">
    <property type="entry name" value="HTH_LACI_2"/>
    <property type="match status" value="1"/>
</dbReference>
<dbReference type="PRINTS" id="PR00036">
    <property type="entry name" value="HTHLACI"/>
</dbReference>
<name>A0A2Z5G034_9BACT</name>
<evidence type="ECO:0000256" key="2">
    <source>
        <dbReference type="ARBA" id="ARBA00023125"/>
    </source>
</evidence>
<dbReference type="GO" id="GO:0003700">
    <property type="term" value="F:DNA-binding transcription factor activity"/>
    <property type="evidence" value="ECO:0007669"/>
    <property type="project" value="TreeGrafter"/>
</dbReference>
<sequence>MTKKSKHPTLSEVAKKAGVGTTTVSRVINGGERVDPKTLARVRRVIANLGYHPNEAARVLKGARTRTIGFVVPSIADPFFSSCAEAAQAIARANDSLLIVITTQNDPQAELEGVNVLTRRRADGFIIAPADSKSKTLRDLLQSLSMPIVAMDRPIADSTIPSVVADNFAGARHATEHLIQHGYKRIVCLTGEASLYTIHERIRGYRNAMRSSGLDCMLDTSTLDYPSAHRAVKRLMAAPEPPDAIFTLKNSATIHTFEALQELNILVPDQVALLGYDDFSLAGTVRPSITVVQQPIKEFGRVAAELLFERLLRPHGSDQDVSPPSPHQVQLKTCLIRRRSCGCSSSMG</sequence>
<organism evidence="5 6">
    <name type="scientific">Acidisarcina polymorpha</name>
    <dbReference type="NCBI Taxonomy" id="2211140"/>
    <lineage>
        <taxon>Bacteria</taxon>
        <taxon>Pseudomonadati</taxon>
        <taxon>Acidobacteriota</taxon>
        <taxon>Terriglobia</taxon>
        <taxon>Terriglobales</taxon>
        <taxon>Acidobacteriaceae</taxon>
        <taxon>Acidisarcina</taxon>
    </lineage>
</organism>
<feature type="domain" description="HTH lacI-type" evidence="4">
    <location>
        <begin position="8"/>
        <end position="62"/>
    </location>
</feature>
<dbReference type="SMART" id="SM00354">
    <property type="entry name" value="HTH_LACI"/>
    <property type="match status" value="1"/>
</dbReference>
<proteinExistence type="predicted"/>
<keyword evidence="6" id="KW-1185">Reference proteome</keyword>
<keyword evidence="3" id="KW-0804">Transcription</keyword>
<dbReference type="SUPFAM" id="SSF53822">
    <property type="entry name" value="Periplasmic binding protein-like I"/>
    <property type="match status" value="1"/>
</dbReference>
<dbReference type="SUPFAM" id="SSF47413">
    <property type="entry name" value="lambda repressor-like DNA-binding domains"/>
    <property type="match status" value="1"/>
</dbReference>
<keyword evidence="1" id="KW-0805">Transcription regulation</keyword>
<dbReference type="PANTHER" id="PTHR30146:SF109">
    <property type="entry name" value="HTH-TYPE TRANSCRIPTIONAL REGULATOR GALS"/>
    <property type="match status" value="1"/>
</dbReference>
<dbReference type="Pfam" id="PF00532">
    <property type="entry name" value="Peripla_BP_1"/>
    <property type="match status" value="1"/>
</dbReference>
<accession>A0A2Z5G034</accession>
<protein>
    <submittedName>
        <fullName evidence="5">Transcriptional regulator, LacI family</fullName>
    </submittedName>
</protein>
<dbReference type="KEGG" id="abas:ACPOL_2630"/>
<dbReference type="PROSITE" id="PS00356">
    <property type="entry name" value="HTH_LACI_1"/>
    <property type="match status" value="1"/>
</dbReference>
<reference evidence="5 6" key="1">
    <citation type="journal article" date="2018" name="Front. Microbiol.">
        <title>Hydrolytic Capabilities as a Key to Environmental Success: Chitinolytic and Cellulolytic Acidobacteria From Acidic Sub-arctic Soils and Boreal Peatlands.</title>
        <authorList>
            <person name="Belova S.E."/>
            <person name="Ravin N.V."/>
            <person name="Pankratov T.A."/>
            <person name="Rakitin A.L."/>
            <person name="Ivanova A.A."/>
            <person name="Beletsky A.V."/>
            <person name="Mardanov A.V."/>
            <person name="Sinninghe Damste J.S."/>
            <person name="Dedysh S.N."/>
        </authorList>
    </citation>
    <scope>NUCLEOTIDE SEQUENCE [LARGE SCALE GENOMIC DNA]</scope>
    <source>
        <strain evidence="5 6">SBC82</strain>
    </source>
</reference>
<evidence type="ECO:0000313" key="5">
    <source>
        <dbReference type="EMBL" id="AXC11946.1"/>
    </source>
</evidence>
<dbReference type="AlphaFoldDB" id="A0A2Z5G034"/>
<dbReference type="PANTHER" id="PTHR30146">
    <property type="entry name" value="LACI-RELATED TRANSCRIPTIONAL REPRESSOR"/>
    <property type="match status" value="1"/>
</dbReference>
<dbReference type="InterPro" id="IPR000843">
    <property type="entry name" value="HTH_LacI"/>
</dbReference>
<dbReference type="GO" id="GO:0000976">
    <property type="term" value="F:transcription cis-regulatory region binding"/>
    <property type="evidence" value="ECO:0007669"/>
    <property type="project" value="TreeGrafter"/>
</dbReference>
<dbReference type="EMBL" id="CP030840">
    <property type="protein sequence ID" value="AXC11946.1"/>
    <property type="molecule type" value="Genomic_DNA"/>
</dbReference>
<dbReference type="InterPro" id="IPR001761">
    <property type="entry name" value="Peripla_BP/Lac1_sug-bd_dom"/>
</dbReference>
<evidence type="ECO:0000256" key="1">
    <source>
        <dbReference type="ARBA" id="ARBA00023015"/>
    </source>
</evidence>
<dbReference type="OrthoDB" id="37081at2"/>
<dbReference type="Gene3D" id="3.40.50.2300">
    <property type="match status" value="2"/>
</dbReference>
<dbReference type="CDD" id="cd01392">
    <property type="entry name" value="HTH_LacI"/>
    <property type="match status" value="1"/>
</dbReference>
<gene>
    <name evidence="5" type="ORF">ACPOL_2630</name>
</gene>
<evidence type="ECO:0000259" key="4">
    <source>
        <dbReference type="PROSITE" id="PS50932"/>
    </source>
</evidence>
<dbReference type="Pfam" id="PF00356">
    <property type="entry name" value="LacI"/>
    <property type="match status" value="1"/>
</dbReference>